<evidence type="ECO:0000313" key="3">
    <source>
        <dbReference type="Proteomes" id="UP000271974"/>
    </source>
</evidence>
<sequence length="659" mass="71976">MRKWRLSGDKVAGRQQSPLPRHALDNGQDNGMTAGDGFSGLSGFSHRTDVRGERPSTTVADHTMLIDINNLTDVAVRDLKSKTEYLGSRGEGSAEELSRTYPDSIYGTFSLGDPGEVKQTSLKRTSKAYRNSTDERHVSEPLSTTPADCSMARPRRAINSAIAKHTSLRPGTVSEPDARARERPRLAVDSAKGPDPVIRYCASSDQPLLYDFSEDEADVSIQEEHLGVKLEFRDSDTGDQYYKRSVSEQHQCLTTSACIRPRCDTNPTTSKLGPAAPGDGLDREDYTRMQDLVSEPLYTSAPVQLRRATTSTRRREPKVPYCVSLDQLYALSDDEYDHSLQGQPGVQLGLDIKSGDTETDQSMYYMYNDGQTQADGQIYSAGRAQIENQCYNDRRVFPVPTNPVPASDNDGDQWCGYRRIVRVVEFDNLAFLCSELDDDDSNCTGSASFKINCNIGTETENSTSGDYRGDTNFHCSYSAENNIGRAAAAARCSSPGSDTNLHGSDITNSSTSSTNTGVRCTSKARTISTSSTSSTSSRLTTGQLDAVRPVCRSPSVFEESGLGLVDPVAALAELSADRRRVLGRCPCHTPDSGIDLALDTILEGLEEEEEFLDREGGGGAGHVEEDWTPKAEYDLADSDEDWVVITPEGSTDTYRETGQ</sequence>
<feature type="region of interest" description="Disordered" evidence="1">
    <location>
        <begin position="1"/>
        <end position="56"/>
    </location>
</feature>
<feature type="compositionally biased region" description="Low complexity" evidence="1">
    <location>
        <begin position="507"/>
        <end position="540"/>
    </location>
</feature>
<dbReference type="Proteomes" id="UP000271974">
    <property type="component" value="Unassembled WGS sequence"/>
</dbReference>
<feature type="region of interest" description="Disordered" evidence="1">
    <location>
        <begin position="501"/>
        <end position="540"/>
    </location>
</feature>
<dbReference type="OrthoDB" id="6162895at2759"/>
<evidence type="ECO:0000256" key="1">
    <source>
        <dbReference type="SAM" id="MobiDB-lite"/>
    </source>
</evidence>
<gene>
    <name evidence="2" type="ORF">EGW08_005762</name>
</gene>
<dbReference type="EMBL" id="RQTK01000137">
    <property type="protein sequence ID" value="RUS86512.1"/>
    <property type="molecule type" value="Genomic_DNA"/>
</dbReference>
<feature type="region of interest" description="Disordered" evidence="1">
    <location>
        <begin position="125"/>
        <end position="149"/>
    </location>
</feature>
<feature type="compositionally biased region" description="Basic and acidic residues" evidence="1">
    <location>
        <begin position="176"/>
        <end position="186"/>
    </location>
</feature>
<protein>
    <submittedName>
        <fullName evidence="2">Uncharacterized protein</fullName>
    </submittedName>
</protein>
<name>A0A3S1C9D4_ELYCH</name>
<feature type="compositionally biased region" description="Basic and acidic residues" evidence="1">
    <location>
        <begin position="1"/>
        <end position="12"/>
    </location>
</feature>
<evidence type="ECO:0000313" key="2">
    <source>
        <dbReference type="EMBL" id="RUS86512.1"/>
    </source>
</evidence>
<feature type="region of interest" description="Disordered" evidence="1">
    <location>
        <begin position="168"/>
        <end position="191"/>
    </location>
</feature>
<accession>A0A3S1C9D4</accession>
<comment type="caution">
    <text evidence="2">The sequence shown here is derived from an EMBL/GenBank/DDBJ whole genome shotgun (WGS) entry which is preliminary data.</text>
</comment>
<reference evidence="2 3" key="1">
    <citation type="submission" date="2019-01" db="EMBL/GenBank/DDBJ databases">
        <title>A draft genome assembly of the solar-powered sea slug Elysia chlorotica.</title>
        <authorList>
            <person name="Cai H."/>
            <person name="Li Q."/>
            <person name="Fang X."/>
            <person name="Li J."/>
            <person name="Curtis N.E."/>
            <person name="Altenburger A."/>
            <person name="Shibata T."/>
            <person name="Feng M."/>
            <person name="Maeda T."/>
            <person name="Schwartz J.A."/>
            <person name="Shigenobu S."/>
            <person name="Lundholm N."/>
            <person name="Nishiyama T."/>
            <person name="Yang H."/>
            <person name="Hasebe M."/>
            <person name="Li S."/>
            <person name="Pierce S.K."/>
            <person name="Wang J."/>
        </authorList>
    </citation>
    <scope>NUCLEOTIDE SEQUENCE [LARGE SCALE GENOMIC DNA]</scope>
    <source>
        <strain evidence="2">EC2010</strain>
        <tissue evidence="2">Whole organism of an adult</tissue>
    </source>
</reference>
<organism evidence="2 3">
    <name type="scientific">Elysia chlorotica</name>
    <name type="common">Eastern emerald elysia</name>
    <name type="synonym">Sea slug</name>
    <dbReference type="NCBI Taxonomy" id="188477"/>
    <lineage>
        <taxon>Eukaryota</taxon>
        <taxon>Metazoa</taxon>
        <taxon>Spiralia</taxon>
        <taxon>Lophotrochozoa</taxon>
        <taxon>Mollusca</taxon>
        <taxon>Gastropoda</taxon>
        <taxon>Heterobranchia</taxon>
        <taxon>Euthyneura</taxon>
        <taxon>Panpulmonata</taxon>
        <taxon>Sacoglossa</taxon>
        <taxon>Placobranchoidea</taxon>
        <taxon>Plakobranchidae</taxon>
        <taxon>Elysia</taxon>
    </lineage>
</organism>
<keyword evidence="3" id="KW-1185">Reference proteome</keyword>
<dbReference type="AlphaFoldDB" id="A0A3S1C9D4"/>
<proteinExistence type="predicted"/>